<evidence type="ECO:0000259" key="1">
    <source>
        <dbReference type="Pfam" id="PF13372"/>
    </source>
</evidence>
<keyword evidence="3" id="KW-1185">Reference proteome</keyword>
<evidence type="ECO:0000313" key="3">
    <source>
        <dbReference type="Proteomes" id="UP000631653"/>
    </source>
</evidence>
<organism evidence="2 3">
    <name type="scientific">Acetobacter conturbans</name>
    <dbReference type="NCBI Taxonomy" id="1737472"/>
    <lineage>
        <taxon>Bacteria</taxon>
        <taxon>Pseudomonadati</taxon>
        <taxon>Pseudomonadota</taxon>
        <taxon>Alphaproteobacteria</taxon>
        <taxon>Acetobacterales</taxon>
        <taxon>Acetobacteraceae</taxon>
        <taxon>Acetobacter</taxon>
    </lineage>
</organism>
<dbReference type="Proteomes" id="UP000631653">
    <property type="component" value="Unassembled WGS sequence"/>
</dbReference>
<reference evidence="2 3" key="1">
    <citation type="journal article" date="2020" name="Int. J. Syst. Evol. Microbiol.">
        <title>Novel acetic acid bacteria from cider fermentations: Acetobacter conturbans sp. nov. and Acetobacter fallax sp. nov.</title>
        <authorList>
            <person name="Sombolestani A.S."/>
            <person name="Cleenwerck I."/>
            <person name="Cnockaert M."/>
            <person name="Borremans W."/>
            <person name="Wieme A.D."/>
            <person name="De Vuyst L."/>
            <person name="Vandamme P."/>
        </authorList>
    </citation>
    <scope>NUCLEOTIDE SEQUENCE [LARGE SCALE GENOMIC DNA]</scope>
    <source>
        <strain evidence="2 3">LMG 1627</strain>
    </source>
</reference>
<evidence type="ECO:0000313" key="2">
    <source>
        <dbReference type="EMBL" id="NHN89546.1"/>
    </source>
</evidence>
<comment type="caution">
    <text evidence="2">The sequence shown here is derived from an EMBL/GenBank/DDBJ whole genome shotgun (WGS) entry which is preliminary data.</text>
</comment>
<accession>A0ABX0K1P2</accession>
<dbReference type="EMBL" id="WOSY01000013">
    <property type="protein sequence ID" value="NHN89546.1"/>
    <property type="molecule type" value="Genomic_DNA"/>
</dbReference>
<gene>
    <name evidence="2" type="ORF">GOB81_13075</name>
</gene>
<proteinExistence type="predicted"/>
<name>A0ABX0K1P2_9PROT</name>
<protein>
    <recommendedName>
        <fullName evidence="1">Alginate export domain-containing protein</fullName>
    </recommendedName>
</protein>
<dbReference type="Pfam" id="PF13372">
    <property type="entry name" value="Alginate_exp"/>
    <property type="match status" value="1"/>
</dbReference>
<dbReference type="InterPro" id="IPR025388">
    <property type="entry name" value="Alginate_export_dom"/>
</dbReference>
<feature type="domain" description="Alginate export" evidence="1">
    <location>
        <begin position="116"/>
        <end position="502"/>
    </location>
</feature>
<sequence length="535" mass="58454">MGFLLSPADAASKRDEISHKYITKTKITSRDSVRLVPPLKVDANDITARQSGNLRHWGVFNAGNGAASGFGPVAPYGQARWAEDWSFLVRQTPAKRKQDWFNTLKHISLTDDGTIWLSLSGESRLRYIFETQPLLGTAHVTNASRVLLRNQYGADLHMGQHVRVYVQLLNAEAGGSNTYGYQTGLQRERLDLQQGLIEVHGRILGADTGVIAGRQLFLDAPQSMQSVRDLPNVQQTWNGVRGYAIWKRTRLDLFDFAQTNVEPVGIFGNGVNYGGRLFGAYSSTALPKFQFLGKAGQMFVDVFYLGYLYSGANAALPKAAIGQVQAGSTRRDSFGARVWGKAGPLTLNLDGIYQGGTFRPANSGATRPVHAYAANASVTYSETGLWGAPVAGMQADIFSGGNYSKTNGSVGTFGAPYVAAPPYNDSTLSLTSQNLIGVGPIVQAAKGTVHMRIHVPFFWRESTSDAVYGVNKTYSFRNNLHGGFIGVAPQAQIAWSFRRHWTWTHDLEGLALSRGMRQAGAKSGLFYMQTLTFEF</sequence>